<accession>A0ABY2B195</accession>
<evidence type="ECO:0000313" key="2">
    <source>
        <dbReference type="EMBL" id="TCN59625.1"/>
    </source>
</evidence>
<proteinExistence type="predicted"/>
<evidence type="ECO:0000313" key="3">
    <source>
        <dbReference type="Proteomes" id="UP000295270"/>
    </source>
</evidence>
<comment type="caution">
    <text evidence="2">The sequence shown here is derived from an EMBL/GenBank/DDBJ whole genome shotgun (WGS) entry which is preliminary data.</text>
</comment>
<reference evidence="2 3" key="1">
    <citation type="journal article" date="2015" name="Stand. Genomic Sci.">
        <title>Genomic Encyclopedia of Bacterial and Archaeal Type Strains, Phase III: the genomes of soil and plant-associated and newly described type strains.</title>
        <authorList>
            <person name="Whitman W.B."/>
            <person name="Woyke T."/>
            <person name="Klenk H.P."/>
            <person name="Zhou Y."/>
            <person name="Lilburn T.G."/>
            <person name="Beck B.J."/>
            <person name="De Vos P."/>
            <person name="Vandamme P."/>
            <person name="Eisen J.A."/>
            <person name="Garrity G."/>
            <person name="Hugenholtz P."/>
            <person name="Kyrpides N.C."/>
        </authorList>
    </citation>
    <scope>NUCLEOTIDE SEQUENCE [LARGE SCALE GENOMIC DNA]</scope>
    <source>
        <strain evidence="2 3">P5626</strain>
    </source>
</reference>
<dbReference type="Proteomes" id="UP000295270">
    <property type="component" value="Unassembled WGS sequence"/>
</dbReference>
<protein>
    <submittedName>
        <fullName evidence="2">Uncharacterized protein</fullName>
    </submittedName>
</protein>
<organism evidence="2 3">
    <name type="scientific">Flavobacterium circumlabens</name>
    <dbReference type="NCBI Taxonomy" id="2133765"/>
    <lineage>
        <taxon>Bacteria</taxon>
        <taxon>Pseudomonadati</taxon>
        <taxon>Bacteroidota</taxon>
        <taxon>Flavobacteriia</taxon>
        <taxon>Flavobacteriales</taxon>
        <taxon>Flavobacteriaceae</taxon>
        <taxon>Flavobacterium</taxon>
    </lineage>
</organism>
<keyword evidence="3" id="KW-1185">Reference proteome</keyword>
<name>A0ABY2B195_9FLAO</name>
<evidence type="ECO:0000256" key="1">
    <source>
        <dbReference type="SAM" id="MobiDB-lite"/>
    </source>
</evidence>
<feature type="region of interest" description="Disordered" evidence="1">
    <location>
        <begin position="1"/>
        <end position="42"/>
    </location>
</feature>
<sequence length="42" mass="4756">MITSDDKSKSQPPKIETQKPELPKLPTDMIERNGDSTTIKTR</sequence>
<dbReference type="EMBL" id="SLWA01000002">
    <property type="protein sequence ID" value="TCN59625.1"/>
    <property type="molecule type" value="Genomic_DNA"/>
</dbReference>
<gene>
    <name evidence="2" type="ORF">EV142_102243</name>
</gene>